<reference evidence="2" key="1">
    <citation type="submission" date="2007-11" db="EMBL/GenBank/DDBJ databases">
        <title>Complete genome sequence of Clostridium phytofermentans ISDg.</title>
        <authorList>
            <person name="Leschine S.B."/>
            <person name="Warnick T.A."/>
            <person name="Blanchard J.L."/>
            <person name="Schnell D.J."/>
            <person name="Petit E.L."/>
            <person name="LaTouf W.G."/>
            <person name="Copeland A."/>
            <person name="Lucas S."/>
            <person name="Lapidus A."/>
            <person name="Barry K."/>
            <person name="Glavina del Rio T."/>
            <person name="Dalin E."/>
            <person name="Tice H."/>
            <person name="Pitluck S."/>
            <person name="Kiss H."/>
            <person name="Brettin T."/>
            <person name="Bruce D."/>
            <person name="Detter J.C."/>
            <person name="Han C."/>
            <person name="Kuske C."/>
            <person name="Schmutz J."/>
            <person name="Larimer F."/>
            <person name="Land M."/>
            <person name="Hauser L."/>
            <person name="Kyrpides N."/>
            <person name="Kim E.A."/>
            <person name="Richardson P."/>
        </authorList>
    </citation>
    <scope>NUCLEOTIDE SEQUENCE [LARGE SCALE GENOMIC DNA]</scope>
    <source>
        <strain evidence="2">ATCC 700394 / DSM 18823 / ISDg</strain>
    </source>
</reference>
<dbReference type="InterPro" id="IPR022555">
    <property type="entry name" value="DUF2577"/>
</dbReference>
<protein>
    <recommendedName>
        <fullName evidence="3">DUF2577 domain-containing protein</fullName>
    </recommendedName>
</protein>
<dbReference type="STRING" id="357809.Cphy_2952"/>
<dbReference type="HOGENOM" id="CLU_141610_1_1_9"/>
<name>A9KPN5_LACP7</name>
<sequence length="107" mass="11838">MLSIANLVQLIKKAACDAVEATKPTQFLYGKVTSINPLTVSINQKIVLTSGFLVVPEHLTDHKMTVEFMGAETTYTFKNALQIDDKVVLLQQKGGQQYLLLDKVVDN</sequence>
<evidence type="ECO:0008006" key="3">
    <source>
        <dbReference type="Google" id="ProtNLM"/>
    </source>
</evidence>
<dbReference type="EMBL" id="CP000885">
    <property type="protein sequence ID" value="ABX43309.1"/>
    <property type="molecule type" value="Genomic_DNA"/>
</dbReference>
<dbReference type="RefSeq" id="WP_012200960.1">
    <property type="nucleotide sequence ID" value="NC_010001.1"/>
</dbReference>
<accession>A9KPN5</accession>
<evidence type="ECO:0000313" key="1">
    <source>
        <dbReference type="EMBL" id="ABX43309.1"/>
    </source>
</evidence>
<dbReference type="AlphaFoldDB" id="A9KPN5"/>
<dbReference type="Proteomes" id="UP000000370">
    <property type="component" value="Chromosome"/>
</dbReference>
<gene>
    <name evidence="1" type="ordered locus">Cphy_2952</name>
</gene>
<evidence type="ECO:0000313" key="2">
    <source>
        <dbReference type="Proteomes" id="UP000000370"/>
    </source>
</evidence>
<proteinExistence type="predicted"/>
<dbReference type="Pfam" id="PF10844">
    <property type="entry name" value="DUF2577"/>
    <property type="match status" value="1"/>
</dbReference>
<keyword evidence="2" id="KW-1185">Reference proteome</keyword>
<dbReference type="OrthoDB" id="95576at2"/>
<dbReference type="KEGG" id="cpy:Cphy_2952"/>
<dbReference type="eggNOG" id="ENOG5032ZPC">
    <property type="taxonomic scope" value="Bacteria"/>
</dbReference>
<organism evidence="1 2">
    <name type="scientific">Lachnoclostridium phytofermentans (strain ATCC 700394 / DSM 18823 / ISDg)</name>
    <name type="common">Clostridium phytofermentans</name>
    <dbReference type="NCBI Taxonomy" id="357809"/>
    <lineage>
        <taxon>Bacteria</taxon>
        <taxon>Bacillati</taxon>
        <taxon>Bacillota</taxon>
        <taxon>Clostridia</taxon>
        <taxon>Lachnospirales</taxon>
        <taxon>Lachnospiraceae</taxon>
    </lineage>
</organism>